<reference evidence="1 2" key="1">
    <citation type="submission" date="2015-08" db="EMBL/GenBank/DDBJ databases">
        <title>Next Generation Sequencing and Analysis of the Genome of Puccinia sorghi L Schw, the Causal Agent of Maize Common Rust.</title>
        <authorList>
            <person name="Rochi L."/>
            <person name="Burguener G."/>
            <person name="Darino M."/>
            <person name="Turjanski A."/>
            <person name="Kreff E."/>
            <person name="Dieguez M.J."/>
            <person name="Sacco F."/>
        </authorList>
    </citation>
    <scope>NUCLEOTIDE SEQUENCE [LARGE SCALE GENOMIC DNA]</scope>
    <source>
        <strain evidence="1 2">RO10H11247</strain>
    </source>
</reference>
<accession>A0A0L6U7G6</accession>
<gene>
    <name evidence="1" type="ORF">VP01_915g13</name>
</gene>
<dbReference type="EMBL" id="LAVV01014782">
    <property type="protein sequence ID" value="KNZ44453.1"/>
    <property type="molecule type" value="Genomic_DNA"/>
</dbReference>
<dbReference type="OrthoDB" id="4540290at2759"/>
<evidence type="ECO:0000313" key="1">
    <source>
        <dbReference type="EMBL" id="KNZ44453.1"/>
    </source>
</evidence>
<name>A0A0L6U7G6_9BASI</name>
<comment type="caution">
    <text evidence="1">The sequence shown here is derived from an EMBL/GenBank/DDBJ whole genome shotgun (WGS) entry which is preliminary data.</text>
</comment>
<dbReference type="AlphaFoldDB" id="A0A0L6U7G6"/>
<evidence type="ECO:0000313" key="2">
    <source>
        <dbReference type="Proteomes" id="UP000037035"/>
    </source>
</evidence>
<keyword evidence="2" id="KW-1185">Reference proteome</keyword>
<proteinExistence type="predicted"/>
<dbReference type="Proteomes" id="UP000037035">
    <property type="component" value="Unassembled WGS sequence"/>
</dbReference>
<dbReference type="VEuPathDB" id="FungiDB:VP01_915g13"/>
<sequence>MGGLILATDATTVTFTSECHVVSWSSFFQSSTECTHGSLARRQRGGASPTFEVNSRQAKRQAKLAQTRGAVGEAQDGSIKIIPMTAEIEGFAIQFKISGTDEDFQPAAKNGAAIRATDQAAATAGGKGINLVLHGDGGQSFFDFPNRREQDSLLGVVALAPNDKMFWGGGGGNRRTDGVLHSKLVDELVTKVLPQVIKMDPTKVFFMGISGGSFLLGGFFLPAFAEKYNSGVILGCGGLPPQVRASENFGKTLGTMRVHFQTSTEEQDGIQVTIPQAITAYVAAAKAAGVDSETLGKKLTADATPSGTHCAFDGKGFVSGVQLLADDYGRIIFGDGDAKGIGKVSTSVLENNQKFASGISLTKARKQGRRGGK</sequence>
<organism evidence="1 2">
    <name type="scientific">Puccinia sorghi</name>
    <dbReference type="NCBI Taxonomy" id="27349"/>
    <lineage>
        <taxon>Eukaryota</taxon>
        <taxon>Fungi</taxon>
        <taxon>Dikarya</taxon>
        <taxon>Basidiomycota</taxon>
        <taxon>Pucciniomycotina</taxon>
        <taxon>Pucciniomycetes</taxon>
        <taxon>Pucciniales</taxon>
        <taxon>Pucciniaceae</taxon>
        <taxon>Puccinia</taxon>
    </lineage>
</organism>
<evidence type="ECO:0008006" key="3">
    <source>
        <dbReference type="Google" id="ProtNLM"/>
    </source>
</evidence>
<protein>
    <recommendedName>
        <fullName evidence="3">Phospholipase/carboxylesterase/thioesterase domain-containing protein</fullName>
    </recommendedName>
</protein>